<reference evidence="2 3" key="1">
    <citation type="submission" date="2019-05" db="EMBL/GenBank/DDBJ databases">
        <title>Verrucobacter flavum gen. nov., sp. nov. a new member of the family Verrucomicrobiaceae.</title>
        <authorList>
            <person name="Szuroczki S."/>
            <person name="Abbaszade G."/>
            <person name="Szabo A."/>
            <person name="Felfoldi T."/>
            <person name="Schumann P."/>
            <person name="Boka K."/>
            <person name="Keki Z."/>
            <person name="Toumi M."/>
            <person name="Toth E."/>
        </authorList>
    </citation>
    <scope>NUCLEOTIDE SEQUENCE [LARGE SCALE GENOMIC DNA]</scope>
    <source>
        <strain evidence="2 3">MG-N-17</strain>
    </source>
</reference>
<feature type="transmembrane region" description="Helical" evidence="1">
    <location>
        <begin position="45"/>
        <end position="64"/>
    </location>
</feature>
<feature type="transmembrane region" description="Helical" evidence="1">
    <location>
        <begin position="6"/>
        <end position="24"/>
    </location>
</feature>
<evidence type="ECO:0000313" key="3">
    <source>
        <dbReference type="Proteomes" id="UP000306196"/>
    </source>
</evidence>
<dbReference type="RefSeq" id="WP_138084221.1">
    <property type="nucleotide sequence ID" value="NZ_VAUV01000001.1"/>
</dbReference>
<keyword evidence="1" id="KW-0472">Membrane</keyword>
<comment type="caution">
    <text evidence="2">The sequence shown here is derived from an EMBL/GenBank/DDBJ whole genome shotgun (WGS) entry which is preliminary data.</text>
</comment>
<dbReference type="EMBL" id="VAUV01000001">
    <property type="protein sequence ID" value="TLD72598.1"/>
    <property type="molecule type" value="Genomic_DNA"/>
</dbReference>
<gene>
    <name evidence="2" type="ORF">FEM03_00540</name>
</gene>
<evidence type="ECO:0000313" key="2">
    <source>
        <dbReference type="EMBL" id="TLD72598.1"/>
    </source>
</evidence>
<accession>A0A5R8KJU7</accession>
<keyword evidence="1" id="KW-1133">Transmembrane helix</keyword>
<keyword evidence="1" id="KW-0812">Transmembrane</keyword>
<organism evidence="2 3">
    <name type="scientific">Phragmitibacter flavus</name>
    <dbReference type="NCBI Taxonomy" id="2576071"/>
    <lineage>
        <taxon>Bacteria</taxon>
        <taxon>Pseudomonadati</taxon>
        <taxon>Verrucomicrobiota</taxon>
        <taxon>Verrucomicrobiia</taxon>
        <taxon>Verrucomicrobiales</taxon>
        <taxon>Verrucomicrobiaceae</taxon>
        <taxon>Phragmitibacter</taxon>
    </lineage>
</organism>
<dbReference type="AlphaFoldDB" id="A0A5R8KJU7"/>
<sequence length="219" mass="25319">MTRFSSISYWLLWSVFIILAIISWRMAWKRESFRKRALPLLRLSLYLWSVVSLVMIAAVVIYLTTFDGWKDLTRGRVHRIAHDIFSDTASLTRIEIFLLDGDDSQKANTRFEWRGTENGDPIYGETTVSGGALRGFLETWNGQPLNGSHTGAMCHDPPYGFRGYDGDRLVFETTICWRCQNIAFVPFHGSEIYYGFDSESDIAKELLNRCDQLLPYKRH</sequence>
<proteinExistence type="predicted"/>
<dbReference type="OrthoDB" id="190630at2"/>
<name>A0A5R8KJU7_9BACT</name>
<keyword evidence="3" id="KW-1185">Reference proteome</keyword>
<dbReference type="Proteomes" id="UP000306196">
    <property type="component" value="Unassembled WGS sequence"/>
</dbReference>
<evidence type="ECO:0000256" key="1">
    <source>
        <dbReference type="SAM" id="Phobius"/>
    </source>
</evidence>
<protein>
    <submittedName>
        <fullName evidence="2">Uncharacterized protein</fullName>
    </submittedName>
</protein>